<dbReference type="GO" id="GO:0005524">
    <property type="term" value="F:ATP binding"/>
    <property type="evidence" value="ECO:0007669"/>
    <property type="project" value="UniProtKB-KW"/>
</dbReference>
<keyword evidence="6 11" id="KW-0418">Kinase</keyword>
<evidence type="ECO:0000256" key="2">
    <source>
        <dbReference type="ARBA" id="ARBA00012438"/>
    </source>
</evidence>
<sequence length="573" mass="61847">MPIAGPSGQTVAVLRTIAVAPVRGVILAGLSLLGLGALLAQVLVLILTTSFGLIFLVPWAVDQARRVTDARRKLAARWDLVYIAQPYTPEPAPPQPDAEGFYPSEGWLYKTPRMPNLYAKIDWMLDDRATWRDFAWLLLNATVGNVLALAPAALIVYGALTVPWGVVLIVLGFLSAPVLLRLHTSGSRALLGPTRRGMRGRPSQWLLDWGHCAGLAGLSLFGLVALVAPRAWRVANYRRRVAGDWCGVPVAKPFATRTTKRDRLFFAVDPVVGLLITVVPVQLVVYGGWGLALPQTWRWFAGPNEPDWAAGWYGQIAGSDWLAIPVGVALVAVGLRLSGPAARLNGLWTRLMLAPSPEQALAQRVRELTQTRAEATDTAEAELRRIERDLHDGAQARLVAMGLGLGALEQLIDQDPGRAKEVLSKVRNNSAKALAELRDLVRGIHPPVLADRGLGDAVRALALDTPLPVKVHVDLPRRLDPPIETAAYFAVSEVLTNVTKHAEATAVQVDIRLVEDALELTVRDDGRGGADMSRGTGLRGVARRLSAFDGVMTVQSPVGGPTTVQMTLRVSEG</sequence>
<dbReference type="EMBL" id="FWXV01000003">
    <property type="protein sequence ID" value="SMD06756.1"/>
    <property type="molecule type" value="Genomic_DNA"/>
</dbReference>
<dbReference type="Gene3D" id="3.30.565.10">
    <property type="entry name" value="Histidine kinase-like ATPase, C-terminal domain"/>
    <property type="match status" value="1"/>
</dbReference>
<protein>
    <recommendedName>
        <fullName evidence="2">histidine kinase</fullName>
        <ecNumber evidence="2">2.7.13.3</ecNumber>
    </recommendedName>
</protein>
<dbReference type="GO" id="GO:0046983">
    <property type="term" value="F:protein dimerization activity"/>
    <property type="evidence" value="ECO:0007669"/>
    <property type="project" value="InterPro"/>
</dbReference>
<evidence type="ECO:0000256" key="6">
    <source>
        <dbReference type="ARBA" id="ARBA00022777"/>
    </source>
</evidence>
<proteinExistence type="predicted"/>
<dbReference type="Pfam" id="PF02518">
    <property type="entry name" value="HATPase_c"/>
    <property type="match status" value="1"/>
</dbReference>
<evidence type="ECO:0000256" key="7">
    <source>
        <dbReference type="ARBA" id="ARBA00022840"/>
    </source>
</evidence>
<feature type="transmembrane region" description="Helical" evidence="9">
    <location>
        <begin position="164"/>
        <end position="184"/>
    </location>
</feature>
<keyword evidence="12" id="KW-1185">Reference proteome</keyword>
<dbReference type="CDD" id="cd16917">
    <property type="entry name" value="HATPase_UhpB-NarQ-NarX-like"/>
    <property type="match status" value="1"/>
</dbReference>
<dbReference type="Gene3D" id="1.20.5.1930">
    <property type="match status" value="1"/>
</dbReference>
<dbReference type="GO" id="GO:0000155">
    <property type="term" value="F:phosphorelay sensor kinase activity"/>
    <property type="evidence" value="ECO:0007669"/>
    <property type="project" value="InterPro"/>
</dbReference>
<dbReference type="Pfam" id="PF07730">
    <property type="entry name" value="HisKA_3"/>
    <property type="match status" value="1"/>
</dbReference>
<feature type="domain" description="Histidine kinase/HSP90-like ATPase" evidence="10">
    <location>
        <begin position="482"/>
        <end position="572"/>
    </location>
</feature>
<keyword evidence="3" id="KW-0597">Phosphoprotein</keyword>
<keyword evidence="7" id="KW-0067">ATP-binding</keyword>
<dbReference type="InterPro" id="IPR050482">
    <property type="entry name" value="Sensor_HK_TwoCompSys"/>
</dbReference>
<comment type="catalytic activity">
    <reaction evidence="1">
        <text>ATP + protein L-histidine = ADP + protein N-phospho-L-histidine.</text>
        <dbReference type="EC" id="2.7.13.3"/>
    </reaction>
</comment>
<organism evidence="11 12">
    <name type="scientific">Kibdelosporangium aridum</name>
    <dbReference type="NCBI Taxonomy" id="2030"/>
    <lineage>
        <taxon>Bacteria</taxon>
        <taxon>Bacillati</taxon>
        <taxon>Actinomycetota</taxon>
        <taxon>Actinomycetes</taxon>
        <taxon>Pseudonocardiales</taxon>
        <taxon>Pseudonocardiaceae</taxon>
        <taxon>Kibdelosporangium</taxon>
    </lineage>
</organism>
<evidence type="ECO:0000256" key="8">
    <source>
        <dbReference type="ARBA" id="ARBA00023012"/>
    </source>
</evidence>
<evidence type="ECO:0000256" key="1">
    <source>
        <dbReference type="ARBA" id="ARBA00000085"/>
    </source>
</evidence>
<evidence type="ECO:0000256" key="9">
    <source>
        <dbReference type="SAM" id="Phobius"/>
    </source>
</evidence>
<gene>
    <name evidence="11" type="ORF">SAMN05661093_04135</name>
</gene>
<feature type="transmembrane region" description="Helical" evidence="9">
    <location>
        <begin position="271"/>
        <end position="293"/>
    </location>
</feature>
<dbReference type="InterPro" id="IPR003594">
    <property type="entry name" value="HATPase_dom"/>
</dbReference>
<keyword evidence="9" id="KW-0472">Membrane</keyword>
<evidence type="ECO:0000256" key="4">
    <source>
        <dbReference type="ARBA" id="ARBA00022679"/>
    </source>
</evidence>
<dbReference type="SMART" id="SM00387">
    <property type="entry name" value="HATPase_c"/>
    <property type="match status" value="1"/>
</dbReference>
<keyword evidence="5" id="KW-0547">Nucleotide-binding</keyword>
<evidence type="ECO:0000313" key="11">
    <source>
        <dbReference type="EMBL" id="SMD06756.1"/>
    </source>
</evidence>
<keyword evidence="4" id="KW-0808">Transferase</keyword>
<evidence type="ECO:0000256" key="3">
    <source>
        <dbReference type="ARBA" id="ARBA00022553"/>
    </source>
</evidence>
<evidence type="ECO:0000256" key="5">
    <source>
        <dbReference type="ARBA" id="ARBA00022741"/>
    </source>
</evidence>
<dbReference type="PANTHER" id="PTHR24421">
    <property type="entry name" value="NITRATE/NITRITE SENSOR PROTEIN NARX-RELATED"/>
    <property type="match status" value="1"/>
</dbReference>
<evidence type="ECO:0000259" key="10">
    <source>
        <dbReference type="SMART" id="SM00387"/>
    </source>
</evidence>
<dbReference type="PANTHER" id="PTHR24421:SF10">
    <property type="entry name" value="NITRATE_NITRITE SENSOR PROTEIN NARQ"/>
    <property type="match status" value="1"/>
</dbReference>
<dbReference type="InterPro" id="IPR011712">
    <property type="entry name" value="Sig_transdc_His_kin_sub3_dim/P"/>
</dbReference>
<dbReference type="Proteomes" id="UP000192674">
    <property type="component" value="Unassembled WGS sequence"/>
</dbReference>
<dbReference type="InterPro" id="IPR036890">
    <property type="entry name" value="HATPase_C_sf"/>
</dbReference>
<evidence type="ECO:0000313" key="12">
    <source>
        <dbReference type="Proteomes" id="UP000192674"/>
    </source>
</evidence>
<accession>A0A1W2EBP9</accession>
<dbReference type="EC" id="2.7.13.3" evidence="2"/>
<reference evidence="11 12" key="1">
    <citation type="submission" date="2017-04" db="EMBL/GenBank/DDBJ databases">
        <authorList>
            <person name="Afonso C.L."/>
            <person name="Miller P.J."/>
            <person name="Scott M.A."/>
            <person name="Spackman E."/>
            <person name="Goraichik I."/>
            <person name="Dimitrov K.M."/>
            <person name="Suarez D.L."/>
            <person name="Swayne D.E."/>
        </authorList>
    </citation>
    <scope>NUCLEOTIDE SEQUENCE [LARGE SCALE GENOMIC DNA]</scope>
    <source>
        <strain evidence="11 12">DSM 43828</strain>
    </source>
</reference>
<dbReference type="GO" id="GO:0016020">
    <property type="term" value="C:membrane"/>
    <property type="evidence" value="ECO:0007669"/>
    <property type="project" value="InterPro"/>
</dbReference>
<feature type="transmembrane region" description="Helical" evidence="9">
    <location>
        <begin position="12"/>
        <end position="32"/>
    </location>
</feature>
<dbReference type="SUPFAM" id="SSF55874">
    <property type="entry name" value="ATPase domain of HSP90 chaperone/DNA topoisomerase II/histidine kinase"/>
    <property type="match status" value="1"/>
</dbReference>
<keyword evidence="8" id="KW-0902">Two-component regulatory system</keyword>
<dbReference type="AlphaFoldDB" id="A0A1W2EBP9"/>
<feature type="transmembrane region" description="Helical" evidence="9">
    <location>
        <begin position="38"/>
        <end position="61"/>
    </location>
</feature>
<name>A0A1W2EBP9_KIBAR</name>
<keyword evidence="9" id="KW-1133">Transmembrane helix</keyword>
<keyword evidence="9" id="KW-0812">Transmembrane</keyword>
<feature type="transmembrane region" description="Helical" evidence="9">
    <location>
        <begin position="134"/>
        <end position="158"/>
    </location>
</feature>